<keyword evidence="3" id="KW-1185">Reference proteome</keyword>
<feature type="chain" id="PRO_5015121986" description="DUF4864 domain-containing protein" evidence="1">
    <location>
        <begin position="25"/>
        <end position="293"/>
    </location>
</feature>
<evidence type="ECO:0000256" key="1">
    <source>
        <dbReference type="SAM" id="SignalP"/>
    </source>
</evidence>
<dbReference type="RefSeq" id="WP_106890036.1">
    <property type="nucleotide sequence ID" value="NZ_CP027860.1"/>
</dbReference>
<dbReference type="KEGG" id="xba:C7S18_02365"/>
<accession>A0A2P1PMQ6</accession>
<sequence>MSRLNTLKVLALSLSLILIGRADAASVNAEFVLNGQSLKPSQVAAFRIRDSFNPREQETYVMLTSEPVDAAAIVADLDPYARAINDPAANADHLNFFVKSNGDVSMNAKVGGTQYLDSSGKIMGQQGGLIAECRQNTKTEVACTVKSAKPTKNDGDSWTVVAEFSAPVQSRPEGTPLAADGGAAGKSFNALAKAIQGDDLTAILALLTATAGADFQRDYNTPEENLAWAKDLLGTRIPKKAKVTGGEQLAADHVLLEVVGEPWEGSKMLYQVEYRHVDGKWLYETSSTVGMLR</sequence>
<reference evidence="2 3" key="1">
    <citation type="submission" date="2018-03" db="EMBL/GenBank/DDBJ databases">
        <title>Ahniella affigens gen. nov., sp. nov., a gammaproteobacterium isolated from sandy soil near a stream.</title>
        <authorList>
            <person name="Ko Y."/>
            <person name="Kim J.-H."/>
        </authorList>
    </citation>
    <scope>NUCLEOTIDE SEQUENCE [LARGE SCALE GENOMIC DNA]</scope>
    <source>
        <strain evidence="2 3">D13</strain>
    </source>
</reference>
<dbReference type="Proteomes" id="UP000241074">
    <property type="component" value="Chromosome"/>
</dbReference>
<name>A0A2P1PMQ6_9GAMM</name>
<evidence type="ECO:0000313" key="3">
    <source>
        <dbReference type="Proteomes" id="UP000241074"/>
    </source>
</evidence>
<dbReference type="AlphaFoldDB" id="A0A2P1PMQ6"/>
<feature type="signal peptide" evidence="1">
    <location>
        <begin position="1"/>
        <end position="24"/>
    </location>
</feature>
<reference evidence="2 3" key="2">
    <citation type="submission" date="2018-03" db="EMBL/GenBank/DDBJ databases">
        <authorList>
            <person name="Keele B.F."/>
        </authorList>
    </citation>
    <scope>NUCLEOTIDE SEQUENCE [LARGE SCALE GENOMIC DNA]</scope>
    <source>
        <strain evidence="2 3">D13</strain>
    </source>
</reference>
<organism evidence="2 3">
    <name type="scientific">Ahniella affigens</name>
    <dbReference type="NCBI Taxonomy" id="2021234"/>
    <lineage>
        <taxon>Bacteria</taxon>
        <taxon>Pseudomonadati</taxon>
        <taxon>Pseudomonadota</taxon>
        <taxon>Gammaproteobacteria</taxon>
        <taxon>Lysobacterales</taxon>
        <taxon>Rhodanobacteraceae</taxon>
        <taxon>Ahniella</taxon>
    </lineage>
</organism>
<evidence type="ECO:0000313" key="2">
    <source>
        <dbReference type="EMBL" id="AVP96107.1"/>
    </source>
</evidence>
<gene>
    <name evidence="2" type="ORF">C7S18_02365</name>
</gene>
<protein>
    <recommendedName>
        <fullName evidence="4">DUF4864 domain-containing protein</fullName>
    </recommendedName>
</protein>
<dbReference type="EMBL" id="CP027860">
    <property type="protein sequence ID" value="AVP96107.1"/>
    <property type="molecule type" value="Genomic_DNA"/>
</dbReference>
<proteinExistence type="predicted"/>
<evidence type="ECO:0008006" key="4">
    <source>
        <dbReference type="Google" id="ProtNLM"/>
    </source>
</evidence>
<keyword evidence="1" id="KW-0732">Signal</keyword>